<dbReference type="PANTHER" id="PTHR46558:SF11">
    <property type="entry name" value="HTH-TYPE TRANSCRIPTIONAL REGULATOR XRE"/>
    <property type="match status" value="1"/>
</dbReference>
<dbReference type="GO" id="GO:0003677">
    <property type="term" value="F:DNA binding"/>
    <property type="evidence" value="ECO:0007669"/>
    <property type="project" value="UniProtKB-KW"/>
</dbReference>
<dbReference type="CDD" id="cd00093">
    <property type="entry name" value="HTH_XRE"/>
    <property type="match status" value="1"/>
</dbReference>
<dbReference type="Gene3D" id="1.10.260.40">
    <property type="entry name" value="lambda repressor-like DNA-binding domains"/>
    <property type="match status" value="1"/>
</dbReference>
<evidence type="ECO:0000313" key="3">
    <source>
        <dbReference type="EMBL" id="MPM72972.1"/>
    </source>
</evidence>
<protein>
    <recommendedName>
        <fullName evidence="2">HTH cro/C1-type domain-containing protein</fullName>
    </recommendedName>
</protein>
<gene>
    <name evidence="3" type="ORF">SDC9_119948</name>
</gene>
<dbReference type="InterPro" id="IPR010982">
    <property type="entry name" value="Lambda_DNA-bd_dom_sf"/>
</dbReference>
<dbReference type="AlphaFoldDB" id="A0A645C5P6"/>
<dbReference type="EMBL" id="VSSQ01025072">
    <property type="protein sequence ID" value="MPM72972.1"/>
    <property type="molecule type" value="Genomic_DNA"/>
</dbReference>
<dbReference type="SUPFAM" id="SSF47413">
    <property type="entry name" value="lambda repressor-like DNA-binding domains"/>
    <property type="match status" value="1"/>
</dbReference>
<organism evidence="3">
    <name type="scientific">bioreactor metagenome</name>
    <dbReference type="NCBI Taxonomy" id="1076179"/>
    <lineage>
        <taxon>unclassified sequences</taxon>
        <taxon>metagenomes</taxon>
        <taxon>ecological metagenomes</taxon>
    </lineage>
</organism>
<accession>A0A645C5P6</accession>
<comment type="caution">
    <text evidence="3">The sequence shown here is derived from an EMBL/GenBank/DDBJ whole genome shotgun (WGS) entry which is preliminary data.</text>
</comment>
<dbReference type="Pfam" id="PF01381">
    <property type="entry name" value="HTH_3"/>
    <property type="match status" value="1"/>
</dbReference>
<reference evidence="3" key="1">
    <citation type="submission" date="2019-08" db="EMBL/GenBank/DDBJ databases">
        <authorList>
            <person name="Kucharzyk K."/>
            <person name="Murdoch R.W."/>
            <person name="Higgins S."/>
            <person name="Loffler F."/>
        </authorList>
    </citation>
    <scope>NUCLEOTIDE SEQUENCE</scope>
</reference>
<dbReference type="SMART" id="SM00530">
    <property type="entry name" value="HTH_XRE"/>
    <property type="match status" value="1"/>
</dbReference>
<dbReference type="PROSITE" id="PS50943">
    <property type="entry name" value="HTH_CROC1"/>
    <property type="match status" value="1"/>
</dbReference>
<name>A0A645C5P6_9ZZZZ</name>
<keyword evidence="1" id="KW-0238">DNA-binding</keyword>
<dbReference type="InterPro" id="IPR001387">
    <property type="entry name" value="Cro/C1-type_HTH"/>
</dbReference>
<dbReference type="PANTHER" id="PTHR46558">
    <property type="entry name" value="TRACRIPTIONAL REGULATORY PROTEIN-RELATED-RELATED"/>
    <property type="match status" value="1"/>
</dbReference>
<sequence length="313" mass="36449">MDCLKQLIGNRIRELRENRNLSPSELASQLGVTSTSVYNWEQGRNLPASELLPSLAKALNTTIDHIMRYGSKDQITQSMTKYFFDLDLEEYSRAVDLIKLSDEVKLDTEMEFRLVSMEMTHIMHQSRELMSRLDTLIQDFGEHNQSLALRMHRQKLQLQIFFQGGTVVLAQLKHDSENNPSFLTKYKQINGLLLTDHSTEALNLCKETREEYPSKELDILLAECKWISGELDEAMNDLRTIMKNRTSYSSEIVIRAHEVLYRILLQKQDFGQIVEILKDSINWLPEEYAKDGYDAMQARKSLKNRLKRLDKQV</sequence>
<evidence type="ECO:0000256" key="1">
    <source>
        <dbReference type="ARBA" id="ARBA00023125"/>
    </source>
</evidence>
<evidence type="ECO:0000259" key="2">
    <source>
        <dbReference type="PROSITE" id="PS50943"/>
    </source>
</evidence>
<feature type="domain" description="HTH cro/C1-type" evidence="2">
    <location>
        <begin position="12"/>
        <end position="66"/>
    </location>
</feature>
<proteinExistence type="predicted"/>